<gene>
    <name evidence="2" type="ORF">GV794_03435</name>
</gene>
<evidence type="ECO:0000313" key="3">
    <source>
        <dbReference type="Proteomes" id="UP000470876"/>
    </source>
</evidence>
<evidence type="ECO:0000313" key="2">
    <source>
        <dbReference type="EMBL" id="NEW54722.1"/>
    </source>
</evidence>
<evidence type="ECO:0000256" key="1">
    <source>
        <dbReference type="SAM" id="MobiDB-lite"/>
    </source>
</evidence>
<keyword evidence="3" id="KW-1185">Reference proteome</keyword>
<comment type="caution">
    <text evidence="2">The sequence shown here is derived from an EMBL/GenBank/DDBJ whole genome shotgun (WGS) entry which is preliminary data.</text>
</comment>
<proteinExistence type="predicted"/>
<sequence>MSTTSALQEALAAIDMLSPGYRGLLRAKLPEAIAVALRPPSPDGSPTKISKRADGYVKSGKLCDESAFDLSRVATRSLPSVWRGDAAETAAQVVRALSAQSEAAKIAFGGAGAALTDFSEKLTLVQRTDTRGVALLRQAAKAIRENGADAEVRALQMAADGCHQRLKAAQIRDGAAEDAASALKEYAALARAGRVKAPGISPASSVVLAYTGDFGFTADPLGDLLTPIALERGSQLLNKLSASDRAAFDTMLADAHTPQEAAYLWNALAAGHSFADVQAFGRLIHPHGKDLKWMYDHLDPHINSRNTGTSRGHERELTYRTRYFTRTYDGKGFGFERIYQQNKNNCVSASTLVARAANDPVFMLGLTTGEGPGAVGGATPGDDSQGAFRNRLTTIYDATDAKHPGGKNGSELFTNQLGPAAGSGYHNNQGVDTPAERREYLPAIESAVNEGKPVPITVVKSDKDDPGAHEVIILAARDDKLEVYNPWGYTRWVTKQQFIDGEMGRVTGAAPNRGHDDPTSVALPQ</sequence>
<name>A0ABX0CLK0_9NOCA</name>
<dbReference type="RefSeq" id="WP_163955575.1">
    <property type="nucleotide sequence ID" value="NZ_JAAGUX010000004.1"/>
</dbReference>
<dbReference type="EMBL" id="JAAGUX010000004">
    <property type="protein sequence ID" value="NEW54722.1"/>
    <property type="molecule type" value="Genomic_DNA"/>
</dbReference>
<reference evidence="2 3" key="1">
    <citation type="submission" date="2020-01" db="EMBL/GenBank/DDBJ databases">
        <title>Genetics and antimicrobial susceptibilities of Nocardia species isolated from the soil; a comparison with species isolated from humans.</title>
        <authorList>
            <person name="Carrasco G."/>
            <person name="Monzon S."/>
            <person name="Sansegundo M."/>
            <person name="Garcia E."/>
            <person name="Garrido N."/>
            <person name="Medina M.J."/>
            <person name="Villalon P."/>
            <person name="Ramirez-Arocha A.C."/>
            <person name="Jimenez P."/>
            <person name="Cuesta I."/>
            <person name="Valdezate S."/>
        </authorList>
    </citation>
    <scope>NUCLEOTIDE SEQUENCE [LARGE SCALE GENOMIC DNA]</scope>
    <source>
        <strain evidence="2 3">CNM20110649</strain>
    </source>
</reference>
<protein>
    <submittedName>
        <fullName evidence="2">Uncharacterized protein</fullName>
    </submittedName>
</protein>
<feature type="region of interest" description="Disordered" evidence="1">
    <location>
        <begin position="506"/>
        <end position="525"/>
    </location>
</feature>
<organism evidence="2 3">
    <name type="scientific">Nocardia cyriacigeorgica</name>
    <dbReference type="NCBI Taxonomy" id="135487"/>
    <lineage>
        <taxon>Bacteria</taxon>
        <taxon>Bacillati</taxon>
        <taxon>Actinomycetota</taxon>
        <taxon>Actinomycetes</taxon>
        <taxon>Mycobacteriales</taxon>
        <taxon>Nocardiaceae</taxon>
        <taxon>Nocardia</taxon>
    </lineage>
</organism>
<dbReference type="Proteomes" id="UP000470876">
    <property type="component" value="Unassembled WGS sequence"/>
</dbReference>
<accession>A0ABX0CLK0</accession>